<keyword evidence="2" id="KW-0732">Signal</keyword>
<evidence type="ECO:0000256" key="1">
    <source>
        <dbReference type="SAM" id="Coils"/>
    </source>
</evidence>
<protein>
    <recommendedName>
        <fullName evidence="5">DUF3373 domain-containing protein</fullName>
    </recommendedName>
</protein>
<keyword evidence="4" id="KW-1185">Reference proteome</keyword>
<feature type="coiled-coil region" evidence="1">
    <location>
        <begin position="27"/>
        <end position="61"/>
    </location>
</feature>
<evidence type="ECO:0000256" key="2">
    <source>
        <dbReference type="SAM" id="SignalP"/>
    </source>
</evidence>
<feature type="chain" id="PRO_5047474454" description="DUF3373 domain-containing protein" evidence="2">
    <location>
        <begin position="26"/>
        <end position="549"/>
    </location>
</feature>
<accession>A0ABN6VRE0</accession>
<proteinExistence type="predicted"/>
<organism evidence="3 4">
    <name type="scientific">Geotalea uraniireducens</name>
    <dbReference type="NCBI Taxonomy" id="351604"/>
    <lineage>
        <taxon>Bacteria</taxon>
        <taxon>Pseudomonadati</taxon>
        <taxon>Thermodesulfobacteriota</taxon>
        <taxon>Desulfuromonadia</taxon>
        <taxon>Geobacterales</taxon>
        <taxon>Geobacteraceae</taxon>
        <taxon>Geotalea</taxon>
    </lineage>
</organism>
<name>A0ABN6VRE0_9BACT</name>
<keyword evidence="1" id="KW-0175">Coiled coil</keyword>
<reference evidence="3 4" key="1">
    <citation type="submission" date="2022-12" db="EMBL/GenBank/DDBJ databases">
        <title>Polyphasic characterization of Geotalea uranireducens NIT-SL11 newly isolated from a complex of sewage sludge and microbially reduced graphene oxide.</title>
        <authorList>
            <person name="Xie L."/>
            <person name="Yoshida N."/>
            <person name="Meng L."/>
        </authorList>
    </citation>
    <scope>NUCLEOTIDE SEQUENCE [LARGE SCALE GENOMIC DNA]</scope>
    <source>
        <strain evidence="3 4">NIT-SL11</strain>
    </source>
</reference>
<gene>
    <name evidence="3" type="ORF">GURASL_15220</name>
</gene>
<dbReference type="RefSeq" id="WP_282003159.1">
    <property type="nucleotide sequence ID" value="NZ_AP027151.1"/>
</dbReference>
<feature type="signal peptide" evidence="2">
    <location>
        <begin position="1"/>
        <end position="25"/>
    </location>
</feature>
<evidence type="ECO:0000313" key="4">
    <source>
        <dbReference type="Proteomes" id="UP001317705"/>
    </source>
</evidence>
<dbReference type="Proteomes" id="UP001317705">
    <property type="component" value="Chromosome"/>
</dbReference>
<sequence length="549" mass="60448">MKRTTSKVLAGALLLGLCQPVVALAADQDLQQKMDALEKELNLLKDQLKDTAHKVDRVESKSLGRWLTISGDYMFRYDYLRAESPSYYPFMPGFTPATSTSPAGAATYLGLGPYAQPFGPTGPFVGSAAPASTVSNTAVYTHRFGLNLNAKPVENVTFAARLLMYKAWGNQSDSVLQAGNTAYSFDRAGLFDGTIGHLPGSSFLDVDRIYVDWENIADEPIWFSIGRRPSTDGIPTHLKNNTKRPGVGGIPALLVNYAFDGLTLGWAPDFDMLPGAYGKFCYGRGFSTGLSDTRSVGNSLKDTDMIGVQMSPYNTDALQVLLQYNRAFNVFDAPEMVTGPFSQMLTGPKANLGDIDWYGVNLLGEVKNVGPGTFNWFVQGAVDVTHPNSNTLKLYNPYDPSGQSYIETNQGLLWSGSPNSTTGWSVFAGMRYDFLPTLTKLGFEFNHGSKNWITFSPAEDDMWTTKVGTRGNVYEAYLIQELPLKPISSYFSKVFFRIGYQYYDFDYTGSNSWLGAPVDMAELNSPMSAQMTAPLRNAEDVYATFELHF</sequence>
<evidence type="ECO:0000313" key="3">
    <source>
        <dbReference type="EMBL" id="BDV42599.1"/>
    </source>
</evidence>
<dbReference type="InterPro" id="IPR021803">
    <property type="entry name" value="DUF3373"/>
</dbReference>
<evidence type="ECO:0008006" key="5">
    <source>
        <dbReference type="Google" id="ProtNLM"/>
    </source>
</evidence>
<dbReference type="Pfam" id="PF11853">
    <property type="entry name" value="DUF3373"/>
    <property type="match status" value="1"/>
</dbReference>
<dbReference type="EMBL" id="AP027151">
    <property type="protein sequence ID" value="BDV42599.1"/>
    <property type="molecule type" value="Genomic_DNA"/>
</dbReference>